<evidence type="ECO:0000313" key="3">
    <source>
        <dbReference type="Proteomes" id="UP001445335"/>
    </source>
</evidence>
<dbReference type="AlphaFoldDB" id="A0AAW1QI17"/>
<comment type="caution">
    <text evidence="2">The sequence shown here is derived from an EMBL/GenBank/DDBJ whole genome shotgun (WGS) entry which is preliminary data.</text>
</comment>
<dbReference type="PANTHER" id="PTHR43327:SF10">
    <property type="entry name" value="STOMATIN-LIKE PROTEIN 2, MITOCHONDRIAL"/>
    <property type="match status" value="1"/>
</dbReference>
<dbReference type="PANTHER" id="PTHR43327">
    <property type="entry name" value="STOMATIN-LIKE PROTEIN 2, MITOCHONDRIAL"/>
    <property type="match status" value="1"/>
</dbReference>
<feature type="domain" description="Band 7" evidence="1">
    <location>
        <begin position="3"/>
        <end position="164"/>
    </location>
</feature>
<dbReference type="EMBL" id="JALJOU010000108">
    <property type="protein sequence ID" value="KAK9821108.1"/>
    <property type="molecule type" value="Genomic_DNA"/>
</dbReference>
<dbReference type="InterPro" id="IPR001107">
    <property type="entry name" value="Band_7"/>
</dbReference>
<dbReference type="Proteomes" id="UP001445335">
    <property type="component" value="Unassembled WGS sequence"/>
</dbReference>
<dbReference type="InterPro" id="IPR050710">
    <property type="entry name" value="Band7/mec-2_domain"/>
</dbReference>
<accession>A0AAW1QI17</accession>
<dbReference type="InterPro" id="IPR036013">
    <property type="entry name" value="Band_7/SPFH_dom_sf"/>
</dbReference>
<protein>
    <recommendedName>
        <fullName evidence="1">Band 7 domain-containing protein</fullName>
    </recommendedName>
</protein>
<keyword evidence="3" id="KW-1185">Reference proteome</keyword>
<sequence>MGLCYTCVDQSTVEVIEQCGRFNRFAEPGFNCIWCCVGEAVAGSLSLRIQQLDVRCETKTLDNVFVNVVVSVQYQVKDNESLYPAFYKLTDSRSQITSYVFDVVRATVPKILLDDVFTTKEEIAHSVKEELTKSMTSFGFSIIQTLVTDIEPDLKVRAAMNEINAAQRLRVAAVEKAEAEKLQVVMAAQGDAEAKYLQGQGVARQRKAIVDGLRDSVVGFQSGVTDVSSRDVLSLMLTTQYLDCIRDVGTSARSSAVFLPHTPGVVNDIEAQVRNGFMQGQAGAGAPTTPTMQR</sequence>
<organism evidence="2 3">
    <name type="scientific">Elliptochloris bilobata</name>
    <dbReference type="NCBI Taxonomy" id="381761"/>
    <lineage>
        <taxon>Eukaryota</taxon>
        <taxon>Viridiplantae</taxon>
        <taxon>Chlorophyta</taxon>
        <taxon>core chlorophytes</taxon>
        <taxon>Trebouxiophyceae</taxon>
        <taxon>Trebouxiophyceae incertae sedis</taxon>
        <taxon>Elliptochloris clade</taxon>
        <taxon>Elliptochloris</taxon>
    </lineage>
</organism>
<dbReference type="CDD" id="cd03407">
    <property type="entry name" value="SPFH_like_u4"/>
    <property type="match status" value="1"/>
</dbReference>
<evidence type="ECO:0000313" key="2">
    <source>
        <dbReference type="EMBL" id="KAK9821108.1"/>
    </source>
</evidence>
<reference evidence="2 3" key="1">
    <citation type="journal article" date="2024" name="Nat. Commun.">
        <title>Phylogenomics reveals the evolutionary origins of lichenization in chlorophyte algae.</title>
        <authorList>
            <person name="Puginier C."/>
            <person name="Libourel C."/>
            <person name="Otte J."/>
            <person name="Skaloud P."/>
            <person name="Haon M."/>
            <person name="Grisel S."/>
            <person name="Petersen M."/>
            <person name="Berrin J.G."/>
            <person name="Delaux P.M."/>
            <person name="Dal Grande F."/>
            <person name="Keller J."/>
        </authorList>
    </citation>
    <scope>NUCLEOTIDE SEQUENCE [LARGE SCALE GENOMIC DNA]</scope>
    <source>
        <strain evidence="2 3">SAG 245.80</strain>
    </source>
</reference>
<evidence type="ECO:0000259" key="1">
    <source>
        <dbReference type="SMART" id="SM00244"/>
    </source>
</evidence>
<proteinExistence type="predicted"/>
<dbReference type="Pfam" id="PF01145">
    <property type="entry name" value="Band_7"/>
    <property type="match status" value="1"/>
</dbReference>
<dbReference type="Gene3D" id="3.30.479.30">
    <property type="entry name" value="Band 7 domain"/>
    <property type="match status" value="1"/>
</dbReference>
<gene>
    <name evidence="2" type="ORF">WJX81_006246</name>
</gene>
<dbReference type="SUPFAM" id="SSF117892">
    <property type="entry name" value="Band 7/SPFH domain"/>
    <property type="match status" value="1"/>
</dbReference>
<name>A0AAW1QI17_9CHLO</name>
<dbReference type="SMART" id="SM00244">
    <property type="entry name" value="PHB"/>
    <property type="match status" value="1"/>
</dbReference>